<gene>
    <name evidence="5" type="ORF">C0Q70_17295</name>
</gene>
<dbReference type="InterPro" id="IPR027417">
    <property type="entry name" value="P-loop_NTPase"/>
</dbReference>
<evidence type="ECO:0000256" key="3">
    <source>
        <dbReference type="ARBA" id="ARBA00023134"/>
    </source>
</evidence>
<evidence type="ECO:0000259" key="4">
    <source>
        <dbReference type="PROSITE" id="PS51720"/>
    </source>
</evidence>
<comment type="similarity">
    <text evidence="1">Belongs to the TRAFAC class TrmE-Era-EngA-EngB-Septin-like GTPase superfamily. AIG1/Toc34/Toc159-like paraseptin GTPase family. IAN subfamily.</text>
</comment>
<sequence>MEAHLPAKSDVELVNNQASKQVAKCVSVGIMAHAQGSDKNSIAIVIFGKTGNGKSTLGNIIMGRKSFPVGSGMNSTTLNRKTDNRTEEGIHLKVIDTPDFISLNGHDRSHKDLTKEVKFVKREAKESSARYAVLLAIRCDIRYTNEEYDIYKQFKKIWGRNLRKHLIVAFTFGDKRSSNIKKDIENASDALKKVLTNAKGRFLVFSDLEDTNTKEEQVEKLRVMIRDSKGMKTR</sequence>
<dbReference type="PANTHER" id="PTHR10903:SF184">
    <property type="entry name" value="GTP-BINDING PROTEIN A"/>
    <property type="match status" value="1"/>
</dbReference>
<evidence type="ECO:0000256" key="1">
    <source>
        <dbReference type="ARBA" id="ARBA00008535"/>
    </source>
</evidence>
<organism evidence="5 6">
    <name type="scientific">Pomacea canaliculata</name>
    <name type="common">Golden apple snail</name>
    <dbReference type="NCBI Taxonomy" id="400727"/>
    <lineage>
        <taxon>Eukaryota</taxon>
        <taxon>Metazoa</taxon>
        <taxon>Spiralia</taxon>
        <taxon>Lophotrochozoa</taxon>
        <taxon>Mollusca</taxon>
        <taxon>Gastropoda</taxon>
        <taxon>Caenogastropoda</taxon>
        <taxon>Architaenioglossa</taxon>
        <taxon>Ampullarioidea</taxon>
        <taxon>Ampullariidae</taxon>
        <taxon>Pomacea</taxon>
    </lineage>
</organism>
<keyword evidence="2" id="KW-0547">Nucleotide-binding</keyword>
<dbReference type="PANTHER" id="PTHR10903">
    <property type="entry name" value="GTPASE, IMAP FAMILY MEMBER-RELATED"/>
    <property type="match status" value="1"/>
</dbReference>
<dbReference type="PROSITE" id="PS51720">
    <property type="entry name" value="G_AIG1"/>
    <property type="match status" value="1"/>
</dbReference>
<comment type="caution">
    <text evidence="5">The sequence shown here is derived from an EMBL/GenBank/DDBJ whole genome shotgun (WGS) entry which is preliminary data.</text>
</comment>
<name>A0A2T7NS87_POMCA</name>
<dbReference type="InterPro" id="IPR006703">
    <property type="entry name" value="G_AIG1"/>
</dbReference>
<reference evidence="5 6" key="1">
    <citation type="submission" date="2018-04" db="EMBL/GenBank/DDBJ databases">
        <title>The genome of golden apple snail Pomacea canaliculata provides insight into stress tolerance and invasive adaptation.</title>
        <authorList>
            <person name="Liu C."/>
            <person name="Liu B."/>
            <person name="Ren Y."/>
            <person name="Zhang Y."/>
            <person name="Wang H."/>
            <person name="Li S."/>
            <person name="Jiang F."/>
            <person name="Yin L."/>
            <person name="Zhang G."/>
            <person name="Qian W."/>
            <person name="Fan W."/>
        </authorList>
    </citation>
    <scope>NUCLEOTIDE SEQUENCE [LARGE SCALE GENOMIC DNA]</scope>
    <source>
        <strain evidence="5">SZHN2017</strain>
        <tissue evidence="5">Muscle</tissue>
    </source>
</reference>
<keyword evidence="6" id="KW-1185">Reference proteome</keyword>
<dbReference type="SUPFAM" id="SSF52540">
    <property type="entry name" value="P-loop containing nucleoside triphosphate hydrolases"/>
    <property type="match status" value="1"/>
</dbReference>
<dbReference type="OrthoDB" id="8954335at2759"/>
<evidence type="ECO:0000313" key="6">
    <source>
        <dbReference type="Proteomes" id="UP000245119"/>
    </source>
</evidence>
<evidence type="ECO:0000256" key="2">
    <source>
        <dbReference type="ARBA" id="ARBA00022741"/>
    </source>
</evidence>
<dbReference type="EMBL" id="PZQS01000010">
    <property type="protein sequence ID" value="PVD24018.1"/>
    <property type="molecule type" value="Genomic_DNA"/>
</dbReference>
<dbReference type="InterPro" id="IPR045058">
    <property type="entry name" value="GIMA/IAN/Toc"/>
</dbReference>
<evidence type="ECO:0000313" key="5">
    <source>
        <dbReference type="EMBL" id="PVD24018.1"/>
    </source>
</evidence>
<proteinExistence type="inferred from homology"/>
<accession>A0A2T7NS87</accession>
<dbReference type="Pfam" id="PF04548">
    <property type="entry name" value="AIG1"/>
    <property type="match status" value="1"/>
</dbReference>
<protein>
    <recommendedName>
        <fullName evidence="4">AIG1-type G domain-containing protein</fullName>
    </recommendedName>
</protein>
<feature type="domain" description="AIG1-type G" evidence="4">
    <location>
        <begin position="39"/>
        <end position="234"/>
    </location>
</feature>
<dbReference type="Gene3D" id="3.40.50.300">
    <property type="entry name" value="P-loop containing nucleotide triphosphate hydrolases"/>
    <property type="match status" value="1"/>
</dbReference>
<dbReference type="AlphaFoldDB" id="A0A2T7NS87"/>
<dbReference type="Proteomes" id="UP000245119">
    <property type="component" value="Linkage Group LG10"/>
</dbReference>
<dbReference type="GO" id="GO:0005525">
    <property type="term" value="F:GTP binding"/>
    <property type="evidence" value="ECO:0007669"/>
    <property type="project" value="UniProtKB-KW"/>
</dbReference>
<keyword evidence="3" id="KW-0342">GTP-binding</keyword>